<evidence type="ECO:0000313" key="3">
    <source>
        <dbReference type="EMBL" id="NDK39139.1"/>
    </source>
</evidence>
<accession>A0ABX0AC34</accession>
<reference evidence="3 4" key="1">
    <citation type="submission" date="2018-07" db="EMBL/GenBank/DDBJ databases">
        <title>Whole genome Sequencing of Pseudoxanthomonas gei KCTC 32298 (T).</title>
        <authorList>
            <person name="Kumar S."/>
            <person name="Bansal K."/>
            <person name="Kaur A."/>
            <person name="Patil P."/>
            <person name="Sharma S."/>
            <person name="Patil P.B."/>
        </authorList>
    </citation>
    <scope>NUCLEOTIDE SEQUENCE [LARGE SCALE GENOMIC DNA]</scope>
    <source>
        <strain evidence="3 4">KCTC 32298</strain>
    </source>
</reference>
<name>A0ABX0AC34_9GAMM</name>
<keyword evidence="4" id="KW-1185">Reference proteome</keyword>
<dbReference type="Pfam" id="PF14467">
    <property type="entry name" value="DUF4426"/>
    <property type="match status" value="1"/>
</dbReference>
<dbReference type="Gene3D" id="2.60.40.3340">
    <property type="entry name" value="Domain of unknown function DUF4426"/>
    <property type="match status" value="1"/>
</dbReference>
<dbReference type="EMBL" id="QOVG01000006">
    <property type="protein sequence ID" value="NDK39139.1"/>
    <property type="molecule type" value="Genomic_DNA"/>
</dbReference>
<evidence type="ECO:0000313" key="4">
    <source>
        <dbReference type="Proteomes" id="UP001429354"/>
    </source>
</evidence>
<evidence type="ECO:0000259" key="2">
    <source>
        <dbReference type="Pfam" id="PF14467"/>
    </source>
</evidence>
<organism evidence="3 4">
    <name type="scientific">Pseudoxanthomonas gei</name>
    <dbReference type="NCBI Taxonomy" id="1383030"/>
    <lineage>
        <taxon>Bacteria</taxon>
        <taxon>Pseudomonadati</taxon>
        <taxon>Pseudomonadota</taxon>
        <taxon>Gammaproteobacteria</taxon>
        <taxon>Lysobacterales</taxon>
        <taxon>Lysobacteraceae</taxon>
        <taxon>Pseudoxanthomonas</taxon>
    </lineage>
</organism>
<keyword evidence="1" id="KW-0732">Signal</keyword>
<feature type="signal peptide" evidence="1">
    <location>
        <begin position="1"/>
        <end position="22"/>
    </location>
</feature>
<sequence>MSRTIGKPFLLAVALLLASCTAGEKPRAADAIAPAPAYQDFGDLRVHFNAMPTLALSEAMAREVPIERSAGTAMVTVALRKLANGEETAAEGAVQAVAVDLQGMRQPISFTSVRTGDYTDYVGTFRIAERDSYRVEIEVKSGDRRGKVTFQRNF</sequence>
<proteinExistence type="predicted"/>
<gene>
    <name evidence="3" type="ORF">DT603_09830</name>
</gene>
<feature type="chain" id="PRO_5045342129" evidence="1">
    <location>
        <begin position="23"/>
        <end position="154"/>
    </location>
</feature>
<feature type="domain" description="DUF4426" evidence="2">
    <location>
        <begin position="39"/>
        <end position="154"/>
    </location>
</feature>
<dbReference type="InterPro" id="IPR025218">
    <property type="entry name" value="DUF4426"/>
</dbReference>
<dbReference type="PROSITE" id="PS51257">
    <property type="entry name" value="PROKAR_LIPOPROTEIN"/>
    <property type="match status" value="1"/>
</dbReference>
<comment type="caution">
    <text evidence="3">The sequence shown here is derived from an EMBL/GenBank/DDBJ whole genome shotgun (WGS) entry which is preliminary data.</text>
</comment>
<protein>
    <submittedName>
        <fullName evidence="3">DUF4426 domain-containing protein</fullName>
    </submittedName>
</protein>
<evidence type="ECO:0000256" key="1">
    <source>
        <dbReference type="SAM" id="SignalP"/>
    </source>
</evidence>
<dbReference type="Proteomes" id="UP001429354">
    <property type="component" value="Unassembled WGS sequence"/>
</dbReference>
<dbReference type="RefSeq" id="WP_162349721.1">
    <property type="nucleotide sequence ID" value="NZ_QOVG01000006.1"/>
</dbReference>